<organism evidence="2 3">
    <name type="scientific">Nocardioides panacis</name>
    <dbReference type="NCBI Taxonomy" id="2849501"/>
    <lineage>
        <taxon>Bacteria</taxon>
        <taxon>Bacillati</taxon>
        <taxon>Actinomycetota</taxon>
        <taxon>Actinomycetes</taxon>
        <taxon>Propionibacteriales</taxon>
        <taxon>Nocardioidaceae</taxon>
        <taxon>Nocardioides</taxon>
    </lineage>
</organism>
<accession>A0A975Y1W9</accession>
<feature type="transmembrane region" description="Helical" evidence="1">
    <location>
        <begin position="41"/>
        <end position="61"/>
    </location>
</feature>
<keyword evidence="1" id="KW-0812">Transmembrane</keyword>
<proteinExistence type="predicted"/>
<dbReference type="Proteomes" id="UP000683575">
    <property type="component" value="Chromosome"/>
</dbReference>
<evidence type="ECO:0000313" key="3">
    <source>
        <dbReference type="Proteomes" id="UP000683575"/>
    </source>
</evidence>
<feature type="transmembrane region" description="Helical" evidence="1">
    <location>
        <begin position="73"/>
        <end position="94"/>
    </location>
</feature>
<gene>
    <name evidence="2" type="ORF">KRR39_09610</name>
</gene>
<reference evidence="2" key="1">
    <citation type="submission" date="2021-06" db="EMBL/GenBank/DDBJ databases">
        <title>Complete genome sequence of Nocardioides sp. G188.</title>
        <authorList>
            <person name="Im W.-T."/>
        </authorList>
    </citation>
    <scope>NUCLEOTIDE SEQUENCE</scope>
    <source>
        <strain evidence="2">G188</strain>
    </source>
</reference>
<keyword evidence="1" id="KW-0472">Membrane</keyword>
<dbReference type="RefSeq" id="WP_216941799.1">
    <property type="nucleotide sequence ID" value="NZ_CP077062.1"/>
</dbReference>
<feature type="transmembrane region" description="Helical" evidence="1">
    <location>
        <begin position="7"/>
        <end position="29"/>
    </location>
</feature>
<keyword evidence="1" id="KW-1133">Transmembrane helix</keyword>
<sequence>MTTRTRILLDLVVRGGVLLAGHWAFTTLWDASTPGPHETDIGGGLLGLGLVVLAALVWGGLDGRRRDLARLTVTWVGAGLVTAAFAVVGLAVQGGERDEVLIAMAALAPFLTVLVAAPAVIAGSLSWGFAHRRHAHG</sequence>
<feature type="transmembrane region" description="Helical" evidence="1">
    <location>
        <begin position="100"/>
        <end position="130"/>
    </location>
</feature>
<evidence type="ECO:0000256" key="1">
    <source>
        <dbReference type="SAM" id="Phobius"/>
    </source>
</evidence>
<protein>
    <submittedName>
        <fullName evidence="2">Uncharacterized protein</fullName>
    </submittedName>
</protein>
<dbReference type="KEGG" id="nps:KRR39_09610"/>
<dbReference type="EMBL" id="CP077062">
    <property type="protein sequence ID" value="QWZ09953.1"/>
    <property type="molecule type" value="Genomic_DNA"/>
</dbReference>
<name>A0A975Y1W9_9ACTN</name>
<keyword evidence="3" id="KW-1185">Reference proteome</keyword>
<evidence type="ECO:0000313" key="2">
    <source>
        <dbReference type="EMBL" id="QWZ09953.1"/>
    </source>
</evidence>
<dbReference type="AlphaFoldDB" id="A0A975Y1W9"/>